<dbReference type="AlphaFoldDB" id="A0A9D2NXF1"/>
<dbReference type="InterPro" id="IPR018060">
    <property type="entry name" value="HTH_AraC"/>
</dbReference>
<dbReference type="Gene3D" id="2.60.120.10">
    <property type="entry name" value="Jelly Rolls"/>
    <property type="match status" value="1"/>
</dbReference>
<dbReference type="Pfam" id="PF02311">
    <property type="entry name" value="AraC_binding"/>
    <property type="match status" value="1"/>
</dbReference>
<dbReference type="InterPro" id="IPR018062">
    <property type="entry name" value="HTH_AraC-typ_CS"/>
</dbReference>
<dbReference type="EMBL" id="DWWK01000153">
    <property type="protein sequence ID" value="HJC39311.1"/>
    <property type="molecule type" value="Genomic_DNA"/>
</dbReference>
<protein>
    <submittedName>
        <fullName evidence="6">AraC family transcriptional regulator</fullName>
    </submittedName>
</protein>
<reference evidence="6" key="1">
    <citation type="journal article" date="2021" name="PeerJ">
        <title>Extensive microbial diversity within the chicken gut microbiome revealed by metagenomics and culture.</title>
        <authorList>
            <person name="Gilroy R."/>
            <person name="Ravi A."/>
            <person name="Getino M."/>
            <person name="Pursley I."/>
            <person name="Horton D.L."/>
            <person name="Alikhan N.F."/>
            <person name="Baker D."/>
            <person name="Gharbi K."/>
            <person name="Hall N."/>
            <person name="Watson M."/>
            <person name="Adriaenssens E.M."/>
            <person name="Foster-Nyarko E."/>
            <person name="Jarju S."/>
            <person name="Secka A."/>
            <person name="Antonio M."/>
            <person name="Oren A."/>
            <person name="Chaudhuri R.R."/>
            <person name="La Ragione R."/>
            <person name="Hildebrand F."/>
            <person name="Pallen M.J."/>
        </authorList>
    </citation>
    <scope>NUCLEOTIDE SEQUENCE</scope>
    <source>
        <strain evidence="6">ChiGjej1B1-1692</strain>
    </source>
</reference>
<dbReference type="PROSITE" id="PS00041">
    <property type="entry name" value="HTH_ARAC_FAMILY_1"/>
    <property type="match status" value="1"/>
</dbReference>
<dbReference type="Proteomes" id="UP000823894">
    <property type="component" value="Unassembled WGS sequence"/>
</dbReference>
<reference evidence="6" key="2">
    <citation type="submission" date="2021-04" db="EMBL/GenBank/DDBJ databases">
        <authorList>
            <person name="Gilroy R."/>
        </authorList>
    </citation>
    <scope>NUCLEOTIDE SEQUENCE</scope>
    <source>
        <strain evidence="6">ChiGjej1B1-1692</strain>
    </source>
</reference>
<feature type="domain" description="HTH araC/xylS-type" evidence="5">
    <location>
        <begin position="198"/>
        <end position="296"/>
    </location>
</feature>
<dbReference type="InterPro" id="IPR003313">
    <property type="entry name" value="AraC-bd"/>
</dbReference>
<dbReference type="GO" id="GO:0043565">
    <property type="term" value="F:sequence-specific DNA binding"/>
    <property type="evidence" value="ECO:0007669"/>
    <property type="project" value="InterPro"/>
</dbReference>
<feature type="compositionally biased region" description="Basic residues" evidence="4">
    <location>
        <begin position="311"/>
        <end position="320"/>
    </location>
</feature>
<feature type="region of interest" description="Disordered" evidence="4">
    <location>
        <begin position="299"/>
        <end position="329"/>
    </location>
</feature>
<dbReference type="GO" id="GO:0003700">
    <property type="term" value="F:DNA-binding transcription factor activity"/>
    <property type="evidence" value="ECO:0007669"/>
    <property type="project" value="InterPro"/>
</dbReference>
<dbReference type="Gene3D" id="1.10.10.60">
    <property type="entry name" value="Homeodomain-like"/>
    <property type="match status" value="1"/>
</dbReference>
<dbReference type="SUPFAM" id="SSF46689">
    <property type="entry name" value="Homeodomain-like"/>
    <property type="match status" value="1"/>
</dbReference>
<evidence type="ECO:0000256" key="3">
    <source>
        <dbReference type="ARBA" id="ARBA00023163"/>
    </source>
</evidence>
<evidence type="ECO:0000256" key="1">
    <source>
        <dbReference type="ARBA" id="ARBA00023015"/>
    </source>
</evidence>
<dbReference type="InterPro" id="IPR009057">
    <property type="entry name" value="Homeodomain-like_sf"/>
</dbReference>
<sequence>MQYQGLTFTDGLHIEELFSLHYFEYMSTFSFPGESHDFWEFICVDKGEVTIGAGEAVHTLKRGQIAFHKPNEFHWVKANGSVAPNLIVISFSCHSPMMDFFCDKILNVEESERRLLARTITEAGNYLEGRLDDPYQTALRAKEDAAPASGQLIRIFLEQLLISLYRRYNNISAVPQNKKADQLPDKTIRENNDTELFNLITAYLNQNLAEHITIEKICRDNLIGRSQLQKLFQKRIGAGIIEYFSDMKIDAAKQLIRTEQMNFTQISEKLGYSSIHYFSRQFKKVTGMTPSEYASSIKAMADRDMEQGVKSSRKKGCPHRRQADDRKTK</sequence>
<evidence type="ECO:0000256" key="2">
    <source>
        <dbReference type="ARBA" id="ARBA00023125"/>
    </source>
</evidence>
<dbReference type="PRINTS" id="PR00032">
    <property type="entry name" value="HTHARAC"/>
</dbReference>
<evidence type="ECO:0000256" key="4">
    <source>
        <dbReference type="SAM" id="MobiDB-lite"/>
    </source>
</evidence>
<dbReference type="Pfam" id="PF12833">
    <property type="entry name" value="HTH_18"/>
    <property type="match status" value="1"/>
</dbReference>
<dbReference type="PROSITE" id="PS01124">
    <property type="entry name" value="HTH_ARAC_FAMILY_2"/>
    <property type="match status" value="1"/>
</dbReference>
<evidence type="ECO:0000313" key="6">
    <source>
        <dbReference type="EMBL" id="HJC39311.1"/>
    </source>
</evidence>
<accession>A0A9D2NXF1</accession>
<keyword evidence="2" id="KW-0238">DNA-binding</keyword>
<dbReference type="SMART" id="SM00342">
    <property type="entry name" value="HTH_ARAC"/>
    <property type="match status" value="1"/>
</dbReference>
<gene>
    <name evidence="6" type="ORF">H9757_09670</name>
</gene>
<comment type="caution">
    <text evidence="6">The sequence shown here is derived from an EMBL/GenBank/DDBJ whole genome shotgun (WGS) entry which is preliminary data.</text>
</comment>
<dbReference type="SUPFAM" id="SSF51182">
    <property type="entry name" value="RmlC-like cupins"/>
    <property type="match status" value="1"/>
</dbReference>
<evidence type="ECO:0000313" key="7">
    <source>
        <dbReference type="Proteomes" id="UP000823894"/>
    </source>
</evidence>
<dbReference type="InterPro" id="IPR020449">
    <property type="entry name" value="Tscrpt_reg_AraC-type_HTH"/>
</dbReference>
<dbReference type="InterPro" id="IPR011051">
    <property type="entry name" value="RmlC_Cupin_sf"/>
</dbReference>
<dbReference type="PANTHER" id="PTHR43280">
    <property type="entry name" value="ARAC-FAMILY TRANSCRIPTIONAL REGULATOR"/>
    <property type="match status" value="1"/>
</dbReference>
<dbReference type="PANTHER" id="PTHR43280:SF2">
    <property type="entry name" value="HTH-TYPE TRANSCRIPTIONAL REGULATOR EXSA"/>
    <property type="match status" value="1"/>
</dbReference>
<organism evidence="6 7">
    <name type="scientific">Candidatus Mediterraneibacter faecigallinarum</name>
    <dbReference type="NCBI Taxonomy" id="2838669"/>
    <lineage>
        <taxon>Bacteria</taxon>
        <taxon>Bacillati</taxon>
        <taxon>Bacillota</taxon>
        <taxon>Clostridia</taxon>
        <taxon>Lachnospirales</taxon>
        <taxon>Lachnospiraceae</taxon>
        <taxon>Mediterraneibacter</taxon>
    </lineage>
</organism>
<dbReference type="InterPro" id="IPR014710">
    <property type="entry name" value="RmlC-like_jellyroll"/>
</dbReference>
<proteinExistence type="predicted"/>
<keyword evidence="3" id="KW-0804">Transcription</keyword>
<keyword evidence="1" id="KW-0805">Transcription regulation</keyword>
<evidence type="ECO:0000259" key="5">
    <source>
        <dbReference type="PROSITE" id="PS01124"/>
    </source>
</evidence>
<name>A0A9D2NXF1_9FIRM</name>